<dbReference type="AlphaFoldDB" id="A0A1I2GDZ7"/>
<sequence>MSKVIKPIAIYLPQFHPIPENDQWWGKGFTEWTNVTKATPRFEGHFQPHLPADLGFYDLRLHETRLAQEELAKSHGIHGFCYYHYWFNGKRVLEEPLNRKLKNPKEDFPFMMCWANENWTRIWNGGESDVLLKQEYSEEDDYNHIKVLIDYFKDDNYIKVEGKPMFIIYRPKLFPNVEKTIGIWREEVKKAGFPDIYIGFAQTSEYDHEPKSKGFDFMFEFQPNFSVRPSIINNTFFKKTIKRLLKKVKILIKNKFEAVYDYEQYAKMQMDSGFKRDCYPAITPMWDNSSRRKVNFFILHNASPDKYKVWLKHIKDNYPWDKMPERFLFINAWNEWAEGNHLEPCQKWGKGYLEATKEIITDDINSF</sequence>
<dbReference type="Proteomes" id="UP000198596">
    <property type="component" value="Unassembled WGS sequence"/>
</dbReference>
<dbReference type="Gene3D" id="3.20.20.80">
    <property type="entry name" value="Glycosidases"/>
    <property type="match status" value="1"/>
</dbReference>
<dbReference type="RefSeq" id="WP_091205756.1">
    <property type="nucleotide sequence ID" value="NZ_FONQ01000010.1"/>
</dbReference>
<dbReference type="PANTHER" id="PTHR41244:SF1">
    <property type="entry name" value="GLYCOSYLTRANSFERASE"/>
    <property type="match status" value="1"/>
</dbReference>
<accession>A0A1I2GDZ7</accession>
<gene>
    <name evidence="1" type="ORF">SAMN04488131_11025</name>
</gene>
<proteinExistence type="predicted"/>
<dbReference type="STRING" id="935223.SAMN04488131_11025"/>
<dbReference type="PANTHER" id="PTHR41244">
    <property type="entry name" value="RHAMNAN SYNTHESIS F"/>
    <property type="match status" value="1"/>
</dbReference>
<evidence type="ECO:0000313" key="2">
    <source>
        <dbReference type="Proteomes" id="UP000198596"/>
    </source>
</evidence>
<reference evidence="2" key="1">
    <citation type="submission" date="2016-10" db="EMBL/GenBank/DDBJ databases">
        <authorList>
            <person name="Varghese N."/>
            <person name="Submissions S."/>
        </authorList>
    </citation>
    <scope>NUCLEOTIDE SEQUENCE [LARGE SCALE GENOMIC DNA]</scope>
    <source>
        <strain evidence="2">CGMCC 1.9227</strain>
    </source>
</reference>
<evidence type="ECO:0000313" key="1">
    <source>
        <dbReference type="EMBL" id="SFF15722.1"/>
    </source>
</evidence>
<keyword evidence="2" id="KW-1185">Reference proteome</keyword>
<dbReference type="Pfam" id="PF14307">
    <property type="entry name" value="Glyco_tran_WbsX"/>
    <property type="match status" value="1"/>
</dbReference>
<dbReference type="OrthoDB" id="9816424at2"/>
<dbReference type="EMBL" id="FONQ01000010">
    <property type="protein sequence ID" value="SFF15722.1"/>
    <property type="molecule type" value="Genomic_DNA"/>
</dbReference>
<protein>
    <submittedName>
        <fullName evidence="1">Lipopolysaccharide biosynthesis protein</fullName>
    </submittedName>
</protein>
<dbReference type="CDD" id="cd11579">
    <property type="entry name" value="Glyco_tran_WbsX"/>
    <property type="match status" value="1"/>
</dbReference>
<name>A0A1I2GDZ7_9FLAO</name>
<organism evidence="1 2">
    <name type="scientific">Flavobacterium xueshanense</name>
    <dbReference type="NCBI Taxonomy" id="935223"/>
    <lineage>
        <taxon>Bacteria</taxon>
        <taxon>Pseudomonadati</taxon>
        <taxon>Bacteroidota</taxon>
        <taxon>Flavobacteriia</taxon>
        <taxon>Flavobacteriales</taxon>
        <taxon>Flavobacteriaceae</taxon>
        <taxon>Flavobacterium</taxon>
    </lineage>
</organism>
<dbReference type="InterPro" id="IPR032719">
    <property type="entry name" value="WbsX"/>
</dbReference>